<feature type="compositionally biased region" description="Polar residues" evidence="1">
    <location>
        <begin position="294"/>
        <end position="305"/>
    </location>
</feature>
<keyword evidence="4" id="KW-1185">Reference proteome</keyword>
<comment type="caution">
    <text evidence="3">The sequence shown here is derived from an EMBL/GenBank/DDBJ whole genome shotgun (WGS) entry which is preliminary data.</text>
</comment>
<evidence type="ECO:0000313" key="4">
    <source>
        <dbReference type="Proteomes" id="UP001141434"/>
    </source>
</evidence>
<evidence type="ECO:0000256" key="1">
    <source>
        <dbReference type="SAM" id="MobiDB-lite"/>
    </source>
</evidence>
<feature type="compositionally biased region" description="Low complexity" evidence="1">
    <location>
        <begin position="251"/>
        <end position="268"/>
    </location>
</feature>
<keyword evidence="2" id="KW-0472">Membrane</keyword>
<evidence type="ECO:0000256" key="2">
    <source>
        <dbReference type="SAM" id="Phobius"/>
    </source>
</evidence>
<dbReference type="GeneID" id="81397438"/>
<feature type="compositionally biased region" description="Polar residues" evidence="1">
    <location>
        <begin position="206"/>
        <end position="235"/>
    </location>
</feature>
<dbReference type="OrthoDB" id="4501674at2759"/>
<sequence>MATTISTILELVGNSSSRLKYFARRHHQRDLKQVASPALELQKSSIAAATIFTTMSLAAILFLVIWYVRRARRARRLREQDARGKDPFGQSSVSLNEDASKALDDFLMKDVQPVRTSLMFSRSRSPSLTFVVDETDRRNSFSHIGRTSYDASSSSMAKIDTLTRVSVDGTASGQLGAAEDLVKLELELNPRASLLSNVSPSSGSSHVWTTTSASSEMTNLRSNETAGPYTLQSVRRNPHARLSSAGSQMMPPSSNVSRASSRPSSSAPMQFAARMFDEAEGSVALQRIQRNLSGSVALSRPTSSSNDDDQSPHRHSIPQTPAPLI</sequence>
<protein>
    <submittedName>
        <fullName evidence="3">Uncharacterized protein</fullName>
    </submittedName>
</protein>
<dbReference type="AlphaFoldDB" id="A0A9W9ER28"/>
<reference evidence="3" key="1">
    <citation type="submission" date="2022-11" db="EMBL/GenBank/DDBJ databases">
        <authorList>
            <person name="Petersen C."/>
        </authorList>
    </citation>
    <scope>NUCLEOTIDE SEQUENCE</scope>
    <source>
        <strain evidence="3">IBT 34128</strain>
    </source>
</reference>
<gene>
    <name evidence="3" type="ORF">NUU61_007744</name>
</gene>
<dbReference type="Proteomes" id="UP001141434">
    <property type="component" value="Unassembled WGS sequence"/>
</dbReference>
<proteinExistence type="predicted"/>
<dbReference type="RefSeq" id="XP_056508562.1">
    <property type="nucleotide sequence ID" value="XM_056658269.1"/>
</dbReference>
<feature type="region of interest" description="Disordered" evidence="1">
    <location>
        <begin position="197"/>
        <end position="269"/>
    </location>
</feature>
<name>A0A9W9ER28_9EURO</name>
<dbReference type="EMBL" id="JAPMSZ010000010">
    <property type="protein sequence ID" value="KAJ5086437.1"/>
    <property type="molecule type" value="Genomic_DNA"/>
</dbReference>
<feature type="region of interest" description="Disordered" evidence="1">
    <location>
        <begin position="294"/>
        <end position="325"/>
    </location>
</feature>
<evidence type="ECO:0000313" key="3">
    <source>
        <dbReference type="EMBL" id="KAJ5086437.1"/>
    </source>
</evidence>
<accession>A0A9W9ER28</accession>
<feature type="transmembrane region" description="Helical" evidence="2">
    <location>
        <begin position="46"/>
        <end position="68"/>
    </location>
</feature>
<keyword evidence="2" id="KW-0812">Transmembrane</keyword>
<organism evidence="3 4">
    <name type="scientific">Penicillium alfredii</name>
    <dbReference type="NCBI Taxonomy" id="1506179"/>
    <lineage>
        <taxon>Eukaryota</taxon>
        <taxon>Fungi</taxon>
        <taxon>Dikarya</taxon>
        <taxon>Ascomycota</taxon>
        <taxon>Pezizomycotina</taxon>
        <taxon>Eurotiomycetes</taxon>
        <taxon>Eurotiomycetidae</taxon>
        <taxon>Eurotiales</taxon>
        <taxon>Aspergillaceae</taxon>
        <taxon>Penicillium</taxon>
    </lineage>
</organism>
<keyword evidence="2" id="KW-1133">Transmembrane helix</keyword>
<reference evidence="3" key="2">
    <citation type="journal article" date="2023" name="IMA Fungus">
        <title>Comparative genomic study of the Penicillium genus elucidates a diverse pangenome and 15 lateral gene transfer events.</title>
        <authorList>
            <person name="Petersen C."/>
            <person name="Sorensen T."/>
            <person name="Nielsen M.R."/>
            <person name="Sondergaard T.E."/>
            <person name="Sorensen J.L."/>
            <person name="Fitzpatrick D.A."/>
            <person name="Frisvad J.C."/>
            <person name="Nielsen K.L."/>
        </authorList>
    </citation>
    <scope>NUCLEOTIDE SEQUENCE</scope>
    <source>
        <strain evidence="3">IBT 34128</strain>
    </source>
</reference>